<protein>
    <recommendedName>
        <fullName evidence="4">Lipoprotein</fullName>
    </recommendedName>
</protein>
<name>A0A9D8PR62_9DELT</name>
<feature type="chain" id="PRO_5038395102" description="Lipoprotein" evidence="1">
    <location>
        <begin position="23"/>
        <end position="209"/>
    </location>
</feature>
<keyword evidence="1" id="KW-0732">Signal</keyword>
<dbReference type="PROSITE" id="PS51257">
    <property type="entry name" value="PROKAR_LIPOPROTEIN"/>
    <property type="match status" value="1"/>
</dbReference>
<organism evidence="2 3">
    <name type="scientific">Candidatus Zymogenus saltonus</name>
    <dbReference type="NCBI Taxonomy" id="2844893"/>
    <lineage>
        <taxon>Bacteria</taxon>
        <taxon>Deltaproteobacteria</taxon>
        <taxon>Candidatus Zymogenia</taxon>
        <taxon>Candidatus Zymogeniales</taxon>
        <taxon>Candidatus Zymogenaceae</taxon>
        <taxon>Candidatus Zymogenus</taxon>
    </lineage>
</organism>
<dbReference type="AlphaFoldDB" id="A0A9D8PR62"/>
<comment type="caution">
    <text evidence="2">The sequence shown here is derived from an EMBL/GenBank/DDBJ whole genome shotgun (WGS) entry which is preliminary data.</text>
</comment>
<dbReference type="Proteomes" id="UP000809273">
    <property type="component" value="Unassembled WGS sequence"/>
</dbReference>
<dbReference type="EMBL" id="JAFGIX010000061">
    <property type="protein sequence ID" value="MBN1573992.1"/>
    <property type="molecule type" value="Genomic_DNA"/>
</dbReference>
<reference evidence="2" key="1">
    <citation type="journal article" date="2021" name="Environ. Microbiol.">
        <title>Genomic characterization of three novel Desulfobacterota classes expand the metabolic and phylogenetic diversity of the phylum.</title>
        <authorList>
            <person name="Murphy C.L."/>
            <person name="Biggerstaff J."/>
            <person name="Eichhorn A."/>
            <person name="Ewing E."/>
            <person name="Shahan R."/>
            <person name="Soriano D."/>
            <person name="Stewart S."/>
            <person name="VanMol K."/>
            <person name="Walker R."/>
            <person name="Walters P."/>
            <person name="Elshahed M.S."/>
            <person name="Youssef N.H."/>
        </authorList>
    </citation>
    <scope>NUCLEOTIDE SEQUENCE</scope>
    <source>
        <strain evidence="2">Zod_Metabat.24</strain>
    </source>
</reference>
<evidence type="ECO:0000256" key="1">
    <source>
        <dbReference type="SAM" id="SignalP"/>
    </source>
</evidence>
<evidence type="ECO:0008006" key="4">
    <source>
        <dbReference type="Google" id="ProtNLM"/>
    </source>
</evidence>
<feature type="signal peptide" evidence="1">
    <location>
        <begin position="1"/>
        <end position="22"/>
    </location>
</feature>
<evidence type="ECO:0000313" key="3">
    <source>
        <dbReference type="Proteomes" id="UP000809273"/>
    </source>
</evidence>
<gene>
    <name evidence="2" type="ORF">JW984_12420</name>
</gene>
<reference evidence="2" key="2">
    <citation type="submission" date="2021-01" db="EMBL/GenBank/DDBJ databases">
        <authorList>
            <person name="Hahn C.R."/>
            <person name="Youssef N.H."/>
            <person name="Elshahed M."/>
        </authorList>
    </citation>
    <scope>NUCLEOTIDE SEQUENCE</scope>
    <source>
        <strain evidence="2">Zod_Metabat.24</strain>
    </source>
</reference>
<sequence length="209" mass="23654">MKLFKLSILAVLLMLASGCAIGATVVKVEHEPLKEASVKREGKVAVTTFADKREEGHQKHIGNKRNAYGMVLGWVDSKGEIEEILTDYFVKTLKEAGYEVSRVSAIPEDASQFDAIVEGEIVEFWLDLYMAVWQDMTIKIRVLDGATLNTLWEKVLEAEETNTLWWGVKSEYETVIREALTKALNMAVDEFSSEEFYKNIKREAESVEP</sequence>
<evidence type="ECO:0000313" key="2">
    <source>
        <dbReference type="EMBL" id="MBN1573992.1"/>
    </source>
</evidence>
<accession>A0A9D8PR62</accession>
<proteinExistence type="predicted"/>